<feature type="region of interest" description="Disordered" evidence="10">
    <location>
        <begin position="1"/>
        <end position="20"/>
    </location>
</feature>
<evidence type="ECO:0000256" key="6">
    <source>
        <dbReference type="ARBA" id="ARBA00023157"/>
    </source>
</evidence>
<dbReference type="Pfam" id="PF01652">
    <property type="entry name" value="IF4E"/>
    <property type="match status" value="1"/>
</dbReference>
<evidence type="ECO:0000313" key="11">
    <source>
        <dbReference type="EMBL" id="PIC40392.1"/>
    </source>
</evidence>
<keyword evidence="12" id="KW-1185">Reference proteome</keyword>
<dbReference type="GO" id="GO:0009792">
    <property type="term" value="P:embryo development ending in birth or egg hatching"/>
    <property type="evidence" value="ECO:0007669"/>
    <property type="project" value="UniProtKB-ARBA"/>
</dbReference>
<keyword evidence="5 9" id="KW-0648">Protein biosynthesis</keyword>
<keyword evidence="3" id="KW-0810">Translation regulation</keyword>
<evidence type="ECO:0000256" key="1">
    <source>
        <dbReference type="ARBA" id="ARBA00009860"/>
    </source>
</evidence>
<keyword evidence="4 9" id="KW-0694">RNA-binding</keyword>
<dbReference type="GO" id="GO:0006417">
    <property type="term" value="P:regulation of translation"/>
    <property type="evidence" value="ECO:0007669"/>
    <property type="project" value="UniProtKB-KW"/>
</dbReference>
<dbReference type="PANTHER" id="PTHR11960">
    <property type="entry name" value="EUKARYOTIC TRANSLATION INITIATION FACTOR 4E RELATED"/>
    <property type="match status" value="1"/>
</dbReference>
<dbReference type="GO" id="GO:0000340">
    <property type="term" value="F:RNA 7-methylguanosine cap binding"/>
    <property type="evidence" value="ECO:0007669"/>
    <property type="project" value="TreeGrafter"/>
</dbReference>
<dbReference type="EMBL" id="PDUG01000003">
    <property type="protein sequence ID" value="PIC40392.1"/>
    <property type="molecule type" value="Genomic_DNA"/>
</dbReference>
<dbReference type="STRING" id="1611254.A0A2G5ULD7"/>
<dbReference type="InterPro" id="IPR001040">
    <property type="entry name" value="TIF_eIF_4E"/>
</dbReference>
<dbReference type="InterPro" id="IPR019770">
    <property type="entry name" value="TIF_eIF_4E_CS"/>
</dbReference>
<dbReference type="SUPFAM" id="SSF55418">
    <property type="entry name" value="eIF4e-like"/>
    <property type="match status" value="1"/>
</dbReference>
<dbReference type="Gene3D" id="3.30.760.10">
    <property type="entry name" value="RNA Cap, Translation Initiation Factor Eif4e"/>
    <property type="match status" value="1"/>
</dbReference>
<keyword evidence="6" id="KW-1015">Disulfide bond</keyword>
<dbReference type="AlphaFoldDB" id="A0A2G5ULD7"/>
<evidence type="ECO:0000256" key="4">
    <source>
        <dbReference type="ARBA" id="ARBA00022884"/>
    </source>
</evidence>
<evidence type="ECO:0000256" key="3">
    <source>
        <dbReference type="ARBA" id="ARBA00022845"/>
    </source>
</evidence>
<evidence type="ECO:0000256" key="8">
    <source>
        <dbReference type="ARBA" id="ARBA00032656"/>
    </source>
</evidence>
<dbReference type="GO" id="GO:0000341">
    <property type="term" value="F:RNA trimethylguanosine cap binding"/>
    <property type="evidence" value="ECO:0007669"/>
    <property type="project" value="UniProtKB-ARBA"/>
</dbReference>
<dbReference type="InterPro" id="IPR023398">
    <property type="entry name" value="TIF_eIF4e-like"/>
</dbReference>
<proteinExistence type="inferred from homology"/>
<comment type="caution">
    <text evidence="11">The sequence shown here is derived from an EMBL/GenBank/DDBJ whole genome shotgun (WGS) entry which is preliminary data.</text>
</comment>
<comment type="similarity">
    <text evidence="1 9">Belongs to the eukaryotic initiation factor 4E family.</text>
</comment>
<evidence type="ECO:0000256" key="2">
    <source>
        <dbReference type="ARBA" id="ARBA00022540"/>
    </source>
</evidence>
<gene>
    <name evidence="11" type="primary">Cnig_chr_III.g11750</name>
    <name evidence="11" type="ORF">B9Z55_011750</name>
</gene>
<evidence type="ECO:0000256" key="5">
    <source>
        <dbReference type="ARBA" id="ARBA00022917"/>
    </source>
</evidence>
<dbReference type="GO" id="GO:0003743">
    <property type="term" value="F:translation initiation factor activity"/>
    <property type="evidence" value="ECO:0007669"/>
    <property type="project" value="UniProtKB-KW"/>
</dbReference>
<protein>
    <recommendedName>
        <fullName evidence="8">eIF-4F 25 kDa subunit</fullName>
    </recommendedName>
    <alternativeName>
        <fullName evidence="7">mRNA cap-binding protein</fullName>
    </alternativeName>
</protein>
<dbReference type="GO" id="GO:0016281">
    <property type="term" value="C:eukaryotic translation initiation factor 4F complex"/>
    <property type="evidence" value="ECO:0007669"/>
    <property type="project" value="TreeGrafter"/>
</dbReference>
<dbReference type="PROSITE" id="PS00813">
    <property type="entry name" value="IF4E"/>
    <property type="match status" value="1"/>
</dbReference>
<organism evidence="11 12">
    <name type="scientific">Caenorhabditis nigoni</name>
    <dbReference type="NCBI Taxonomy" id="1611254"/>
    <lineage>
        <taxon>Eukaryota</taxon>
        <taxon>Metazoa</taxon>
        <taxon>Ecdysozoa</taxon>
        <taxon>Nematoda</taxon>
        <taxon>Chromadorea</taxon>
        <taxon>Rhabditida</taxon>
        <taxon>Rhabditina</taxon>
        <taxon>Rhabditomorpha</taxon>
        <taxon>Rhabditoidea</taxon>
        <taxon>Rhabditidae</taxon>
        <taxon>Peloderinae</taxon>
        <taxon>Caenorhabditis</taxon>
    </lineage>
</organism>
<dbReference type="PANTHER" id="PTHR11960:SF8">
    <property type="entry name" value="EUKARYOTIC TRANSLATION INITIATION FACTOR 4E1-RELATED"/>
    <property type="match status" value="1"/>
</dbReference>
<reference evidence="12" key="1">
    <citation type="submission" date="2017-10" db="EMBL/GenBank/DDBJ databases">
        <title>Rapid genome shrinkage in a self-fertile nematode reveals novel sperm competition proteins.</title>
        <authorList>
            <person name="Yin D."/>
            <person name="Schwarz E.M."/>
            <person name="Thomas C.G."/>
            <person name="Felde R.L."/>
            <person name="Korf I.F."/>
            <person name="Cutter A.D."/>
            <person name="Schartner C.M."/>
            <person name="Ralston E.J."/>
            <person name="Meyer B.J."/>
            <person name="Haag E.S."/>
        </authorList>
    </citation>
    <scope>NUCLEOTIDE SEQUENCE [LARGE SCALE GENOMIC DNA]</scope>
    <source>
        <strain evidence="12">JU1422</strain>
    </source>
</reference>
<dbReference type="OrthoDB" id="590761at2759"/>
<dbReference type="FunFam" id="3.30.760.10:FF:000017">
    <property type="entry name" value="Eukaryotic translation initiation factor 4E-1"/>
    <property type="match status" value="1"/>
</dbReference>
<sequence length="272" mass="30964">MRHLGGEVAPDGTTWSTPQGTFKNGRFSSSVVRQLQAQMSDSEIALEKLKINEGKDGMTEHEEESNHSSSALYPLKRHWTWWYLNDERSKSWEDRLKKVYTFSTVPEFWALYDAIRPPSGLNPMCDYNVFRDDIQPMWEVPENANGGRWLIAVDRSKQDMVDAIWLEILMALVGEQFGKDMESICGLVCNVRGKGSKISVWTKDCNDDETNLRIGVVLKEKLMAASKDLTKPLFDVIRYEDHDSCQKKTSSLVKAKLSLHSAENPEKPMGSL</sequence>
<name>A0A2G5ULD7_9PELO</name>
<accession>A0A2G5ULD7</accession>
<dbReference type="Proteomes" id="UP000230233">
    <property type="component" value="Chromosome III"/>
</dbReference>
<keyword evidence="2 9" id="KW-0396">Initiation factor</keyword>
<evidence type="ECO:0000256" key="7">
    <source>
        <dbReference type="ARBA" id="ARBA00030245"/>
    </source>
</evidence>
<evidence type="ECO:0000256" key="9">
    <source>
        <dbReference type="RuleBase" id="RU004374"/>
    </source>
</evidence>
<evidence type="ECO:0000256" key="10">
    <source>
        <dbReference type="SAM" id="MobiDB-lite"/>
    </source>
</evidence>
<evidence type="ECO:0000313" key="12">
    <source>
        <dbReference type="Proteomes" id="UP000230233"/>
    </source>
</evidence>